<protein>
    <recommendedName>
        <fullName evidence="1">KRAB domain-containing protein</fullName>
    </recommendedName>
</protein>
<keyword evidence="3" id="KW-1185">Reference proteome</keyword>
<dbReference type="InterPro" id="IPR036051">
    <property type="entry name" value="KRAB_dom_sf"/>
</dbReference>
<dbReference type="SMART" id="SM00349">
    <property type="entry name" value="KRAB"/>
    <property type="match status" value="1"/>
</dbReference>
<dbReference type="InterPro" id="IPR001909">
    <property type="entry name" value="KRAB"/>
</dbReference>
<evidence type="ECO:0000259" key="1">
    <source>
        <dbReference type="PROSITE" id="PS50805"/>
    </source>
</evidence>
<dbReference type="Pfam" id="PF01352">
    <property type="entry name" value="KRAB"/>
    <property type="match status" value="1"/>
</dbReference>
<accession>A0A8D2DPB3</accession>
<dbReference type="PROSITE" id="PS50805">
    <property type="entry name" value="KRAB"/>
    <property type="match status" value="1"/>
</dbReference>
<dbReference type="Proteomes" id="UP000694564">
    <property type="component" value="Chromosome 17"/>
</dbReference>
<dbReference type="PANTHER" id="PTHR23232">
    <property type="entry name" value="KRAB DOMAIN C2H2 ZINC FINGER"/>
    <property type="match status" value="1"/>
</dbReference>
<dbReference type="Ensembl" id="ENSSVLT00005030760.1">
    <property type="protein sequence ID" value="ENSSVLP00005027678.1"/>
    <property type="gene ID" value="ENSSVLG00005021884.1"/>
</dbReference>
<reference evidence="2" key="1">
    <citation type="submission" date="2025-08" db="UniProtKB">
        <authorList>
            <consortium name="Ensembl"/>
        </authorList>
    </citation>
    <scope>IDENTIFICATION</scope>
</reference>
<reference evidence="2" key="2">
    <citation type="submission" date="2025-09" db="UniProtKB">
        <authorList>
            <consortium name="Ensembl"/>
        </authorList>
    </citation>
    <scope>IDENTIFICATION</scope>
</reference>
<dbReference type="AlphaFoldDB" id="A0A8D2DPB3"/>
<sequence length="81" mass="9026">MGLNLGDVAIEFSQEEWKCLVPAQRALILVMLDTYRNMVSLGEHDFPLRSGSALGIFVFSLCAFQEALCSLTETETLFPLQ</sequence>
<evidence type="ECO:0000313" key="2">
    <source>
        <dbReference type="Ensembl" id="ENSSVLP00005027678.1"/>
    </source>
</evidence>
<dbReference type="GO" id="GO:0006355">
    <property type="term" value="P:regulation of DNA-templated transcription"/>
    <property type="evidence" value="ECO:0007669"/>
    <property type="project" value="InterPro"/>
</dbReference>
<dbReference type="GeneTree" id="ENSGT01120000275988"/>
<proteinExistence type="predicted"/>
<dbReference type="CDD" id="cd07765">
    <property type="entry name" value="KRAB_A-box"/>
    <property type="match status" value="1"/>
</dbReference>
<dbReference type="SUPFAM" id="SSF109640">
    <property type="entry name" value="KRAB domain (Kruppel-associated box)"/>
    <property type="match status" value="1"/>
</dbReference>
<dbReference type="PANTHER" id="PTHR23232:SF158">
    <property type="entry name" value="KRAB DOMAIN-CONTAINING PROTEIN 5"/>
    <property type="match status" value="1"/>
</dbReference>
<feature type="domain" description="KRAB" evidence="1">
    <location>
        <begin position="3"/>
        <end position="81"/>
    </location>
</feature>
<name>A0A8D2DPB3_SCIVU</name>
<dbReference type="InterPro" id="IPR050169">
    <property type="entry name" value="Krueppel_C2H2_ZnF"/>
</dbReference>
<dbReference type="Gene3D" id="6.10.140.140">
    <property type="match status" value="1"/>
</dbReference>
<organism evidence="2 3">
    <name type="scientific">Sciurus vulgaris</name>
    <name type="common">Eurasian red squirrel</name>
    <dbReference type="NCBI Taxonomy" id="55149"/>
    <lineage>
        <taxon>Eukaryota</taxon>
        <taxon>Metazoa</taxon>
        <taxon>Chordata</taxon>
        <taxon>Craniata</taxon>
        <taxon>Vertebrata</taxon>
        <taxon>Euteleostomi</taxon>
        <taxon>Mammalia</taxon>
        <taxon>Eutheria</taxon>
        <taxon>Euarchontoglires</taxon>
        <taxon>Glires</taxon>
        <taxon>Rodentia</taxon>
        <taxon>Sciuromorpha</taxon>
        <taxon>Sciuridae</taxon>
        <taxon>Sciurinae</taxon>
        <taxon>Sciurini</taxon>
        <taxon>Sciurus</taxon>
    </lineage>
</organism>
<evidence type="ECO:0000313" key="3">
    <source>
        <dbReference type="Proteomes" id="UP000694564"/>
    </source>
</evidence>